<name>A0A0P1GWI0_9RHOB</name>
<dbReference type="SUPFAM" id="SSF53756">
    <property type="entry name" value="UDP-Glycosyltransferase/glycogen phosphorylase"/>
    <property type="match status" value="1"/>
</dbReference>
<evidence type="ECO:0000256" key="2">
    <source>
        <dbReference type="ARBA" id="ARBA00004713"/>
    </source>
</evidence>
<dbReference type="Proteomes" id="UP000052022">
    <property type="component" value="Unassembled WGS sequence"/>
</dbReference>
<reference evidence="10 11" key="1">
    <citation type="submission" date="2015-09" db="EMBL/GenBank/DDBJ databases">
        <authorList>
            <consortium name="Swine Surveillance"/>
        </authorList>
    </citation>
    <scope>NUCLEOTIDE SEQUENCE [LARGE SCALE GENOMIC DNA]</scope>
    <source>
        <strain evidence="10 11">CECT 7557</strain>
    </source>
</reference>
<evidence type="ECO:0000256" key="6">
    <source>
        <dbReference type="ARBA" id="ARBA00031445"/>
    </source>
</evidence>
<evidence type="ECO:0000313" key="11">
    <source>
        <dbReference type="Proteomes" id="UP000052022"/>
    </source>
</evidence>
<evidence type="ECO:0000256" key="8">
    <source>
        <dbReference type="RuleBase" id="RU365103"/>
    </source>
</evidence>
<evidence type="ECO:0000256" key="7">
    <source>
        <dbReference type="ARBA" id="ARBA00049183"/>
    </source>
</evidence>
<sequence>MTSTPGTFAPVVWAPRPAGEVIWVHATSEERLYGLCDVGHRLKSQRPDLRILTTWEPELGATACPDDCDIVCGPLSLDTQSAIRAFLDHWRPDACVWAGGNLRRLLMRKLREQQVPLFLADIELPEIPDRTSRWLPDQRHRLLNGFRSILAPDQTVSERLQQAGTAPEKIRVCGRLRPSITPPDCHDDDLTALQASFASRPVWLAAHVTLPELETIIAAHRSTLRLLHRLLLVVSMADAKELPKARDRLSDLGIGLGLADWDRGEEPDEHQQILLSGPEDLGLWYRLAPLCFVGGSLQRGQNGNTPLDAAALGSAVLHGPGVLQYRSVYDRLAEVGAARQVFGVSDLAAAVERLSAPDAAAQMALAGWQLVTDGAAMTDALIEEIQAALDEQDARPVGSTDNARA</sequence>
<keyword evidence="8" id="KW-1003">Cell membrane</keyword>
<evidence type="ECO:0000313" key="10">
    <source>
        <dbReference type="EMBL" id="CUH79366.1"/>
    </source>
</evidence>
<dbReference type="InterPro" id="IPR038107">
    <property type="entry name" value="Glycos_transf_N_sf"/>
</dbReference>
<dbReference type="InterPro" id="IPR007507">
    <property type="entry name" value="Glycos_transf_N"/>
</dbReference>
<keyword evidence="8" id="KW-0448">Lipopolysaccharide biosynthesis</keyword>
<dbReference type="PANTHER" id="PTHR42755:SF1">
    <property type="entry name" value="3-DEOXY-D-MANNO-OCTULOSONIC ACID TRANSFERASE, MITOCHONDRIAL-RELATED"/>
    <property type="match status" value="1"/>
</dbReference>
<dbReference type="GO" id="GO:0005886">
    <property type="term" value="C:plasma membrane"/>
    <property type="evidence" value="ECO:0007669"/>
    <property type="project" value="UniProtKB-SubCell"/>
</dbReference>
<keyword evidence="11" id="KW-1185">Reference proteome</keyword>
<comment type="function">
    <text evidence="1 8">Involved in lipopolysaccharide (LPS) biosynthesis. Catalyzes the transfer of 3-deoxy-D-manno-octulosonate (Kdo) residue(s) from CMP-Kdo to lipid IV(A), the tetraacyldisaccharide-1,4'-bisphosphate precursor of lipid A.</text>
</comment>
<protein>
    <recommendedName>
        <fullName evidence="4 8">3-deoxy-D-manno-octulosonic acid transferase</fullName>
        <shortName evidence="8">Kdo transferase</shortName>
        <ecNumber evidence="3 8">2.4.99.12</ecNumber>
    </recommendedName>
    <alternativeName>
        <fullName evidence="6 8">Lipid IV(A) 3-deoxy-D-manno-octulosonic acid transferase</fullName>
    </alternativeName>
</protein>
<keyword evidence="8" id="KW-0472">Membrane</keyword>
<dbReference type="PANTHER" id="PTHR42755">
    <property type="entry name" value="3-DEOXY-MANNO-OCTULOSONATE CYTIDYLYLTRANSFERASE"/>
    <property type="match status" value="1"/>
</dbReference>
<comment type="subcellular location">
    <subcellularLocation>
        <location evidence="8">Cell membrane</location>
    </subcellularLocation>
</comment>
<dbReference type="RefSeq" id="WP_058290398.1">
    <property type="nucleotide sequence ID" value="NZ_CYSD01000037.1"/>
</dbReference>
<dbReference type="EMBL" id="CYSD01000037">
    <property type="protein sequence ID" value="CUH79366.1"/>
    <property type="molecule type" value="Genomic_DNA"/>
</dbReference>
<dbReference type="Gene3D" id="3.40.50.11720">
    <property type="entry name" value="3-Deoxy-D-manno-octulosonic-acid transferase, N-terminal domain"/>
    <property type="match status" value="1"/>
</dbReference>
<evidence type="ECO:0000256" key="3">
    <source>
        <dbReference type="ARBA" id="ARBA00012621"/>
    </source>
</evidence>
<evidence type="ECO:0000256" key="5">
    <source>
        <dbReference type="ARBA" id="ARBA00022679"/>
    </source>
</evidence>
<proteinExistence type="inferred from homology"/>
<dbReference type="Pfam" id="PF04413">
    <property type="entry name" value="Glycos_transf_N"/>
    <property type="match status" value="1"/>
</dbReference>
<dbReference type="GO" id="GO:0009245">
    <property type="term" value="P:lipid A biosynthetic process"/>
    <property type="evidence" value="ECO:0007669"/>
    <property type="project" value="TreeGrafter"/>
</dbReference>
<comment type="pathway">
    <text evidence="2 8">Bacterial outer membrane biogenesis; LPS core biosynthesis.</text>
</comment>
<organism evidence="10 11">
    <name type="scientific">Tritonibacter multivorans</name>
    <dbReference type="NCBI Taxonomy" id="928856"/>
    <lineage>
        <taxon>Bacteria</taxon>
        <taxon>Pseudomonadati</taxon>
        <taxon>Pseudomonadota</taxon>
        <taxon>Alphaproteobacteria</taxon>
        <taxon>Rhodobacterales</taxon>
        <taxon>Paracoccaceae</taxon>
        <taxon>Tritonibacter</taxon>
    </lineage>
</organism>
<keyword evidence="10" id="KW-0328">Glycosyltransferase</keyword>
<comment type="catalytic activity">
    <reaction evidence="7 8">
        <text>lipid IVA (E. coli) + CMP-3-deoxy-beta-D-manno-octulosonate = alpha-Kdo-(2-&gt;6)-lipid IVA (E. coli) + CMP + H(+)</text>
        <dbReference type="Rhea" id="RHEA:28066"/>
        <dbReference type="ChEBI" id="CHEBI:15378"/>
        <dbReference type="ChEBI" id="CHEBI:58603"/>
        <dbReference type="ChEBI" id="CHEBI:60364"/>
        <dbReference type="ChEBI" id="CHEBI:60377"/>
        <dbReference type="ChEBI" id="CHEBI:85987"/>
        <dbReference type="EC" id="2.4.99.12"/>
    </reaction>
</comment>
<feature type="domain" description="3-deoxy-D-manno-octulosonic-acid transferase N-terminal" evidence="9">
    <location>
        <begin position="17"/>
        <end position="177"/>
    </location>
</feature>
<dbReference type="OrthoDB" id="9789797at2"/>
<gene>
    <name evidence="10" type="primary">waaA_1</name>
    <name evidence="10" type="ORF">TRM7557_02359</name>
</gene>
<dbReference type="UniPathway" id="UPA00958"/>
<evidence type="ECO:0000256" key="4">
    <source>
        <dbReference type="ARBA" id="ARBA00019077"/>
    </source>
</evidence>
<dbReference type="AlphaFoldDB" id="A0A0P1GWI0"/>
<comment type="similarity">
    <text evidence="8">Belongs to the glycosyltransferase group 1 family.</text>
</comment>
<evidence type="ECO:0000259" key="9">
    <source>
        <dbReference type="Pfam" id="PF04413"/>
    </source>
</evidence>
<dbReference type="STRING" id="928856.SAMN04488049_101359"/>
<dbReference type="InterPro" id="IPR039901">
    <property type="entry name" value="Kdotransferase"/>
</dbReference>
<evidence type="ECO:0000256" key="1">
    <source>
        <dbReference type="ARBA" id="ARBA00003394"/>
    </source>
</evidence>
<dbReference type="Gene3D" id="3.40.50.2000">
    <property type="entry name" value="Glycogen Phosphorylase B"/>
    <property type="match status" value="1"/>
</dbReference>
<accession>A0A0P1GWI0</accession>
<dbReference type="GO" id="GO:0009244">
    <property type="term" value="P:lipopolysaccharide core region biosynthetic process"/>
    <property type="evidence" value="ECO:0007669"/>
    <property type="project" value="UniProtKB-UniRule"/>
</dbReference>
<dbReference type="GO" id="GO:0043842">
    <property type="term" value="F:Kdo transferase activity"/>
    <property type="evidence" value="ECO:0007669"/>
    <property type="project" value="UniProtKB-EC"/>
</dbReference>
<dbReference type="EC" id="2.4.99.12" evidence="3 8"/>
<keyword evidence="5 8" id="KW-0808">Transferase</keyword>